<keyword evidence="3" id="KW-1185">Reference proteome</keyword>
<dbReference type="OrthoDB" id="10659167at2759"/>
<dbReference type="Proteomes" id="UP000249056">
    <property type="component" value="Unassembled WGS sequence"/>
</dbReference>
<dbReference type="AlphaFoldDB" id="A0A395J2G4"/>
<feature type="compositionally biased region" description="Basic and acidic residues" evidence="1">
    <location>
        <begin position="84"/>
        <end position="108"/>
    </location>
</feature>
<accession>A0A395J2G4</accession>
<feature type="region of interest" description="Disordered" evidence="1">
    <location>
        <begin position="32"/>
        <end position="114"/>
    </location>
</feature>
<evidence type="ECO:0000313" key="3">
    <source>
        <dbReference type="Proteomes" id="UP000249056"/>
    </source>
</evidence>
<dbReference type="EMBL" id="QKRW01000006">
    <property type="protein sequence ID" value="RAL66670.1"/>
    <property type="molecule type" value="Genomic_DNA"/>
</dbReference>
<feature type="compositionally biased region" description="Polar residues" evidence="1">
    <location>
        <begin position="52"/>
        <end position="83"/>
    </location>
</feature>
<sequence length="114" mass="12754">MPSGSPHEVQSPLKVFKHTRKDHTNFFHVQSPQIMMPDPNAPLNIISKSIKHQNATATSPTTTKEEAMSQSPHSPIRSRSQEPTTHKANDPHINRGILKEYSKCDKVRTGNGHL</sequence>
<name>A0A395J2G4_9HELO</name>
<comment type="caution">
    <text evidence="2">The sequence shown here is derived from an EMBL/GenBank/DDBJ whole genome shotgun (WGS) entry which is preliminary data.</text>
</comment>
<proteinExistence type="predicted"/>
<organism evidence="2 3">
    <name type="scientific">Monilinia fructigena</name>
    <dbReference type="NCBI Taxonomy" id="38457"/>
    <lineage>
        <taxon>Eukaryota</taxon>
        <taxon>Fungi</taxon>
        <taxon>Dikarya</taxon>
        <taxon>Ascomycota</taxon>
        <taxon>Pezizomycotina</taxon>
        <taxon>Leotiomycetes</taxon>
        <taxon>Helotiales</taxon>
        <taxon>Sclerotiniaceae</taxon>
        <taxon>Monilinia</taxon>
    </lineage>
</organism>
<gene>
    <name evidence="2" type="ORF">DID88_006354</name>
</gene>
<reference evidence="2 3" key="1">
    <citation type="submission" date="2018-06" db="EMBL/GenBank/DDBJ databases">
        <title>Genome Sequence of the Brown Rot Fungal Pathogen Monilinia fructigena.</title>
        <authorList>
            <person name="Landi L."/>
            <person name="De Miccolis Angelini R.M."/>
            <person name="Pollastro S."/>
            <person name="Abate D."/>
            <person name="Faretra F."/>
            <person name="Romanazzi G."/>
        </authorList>
    </citation>
    <scope>NUCLEOTIDE SEQUENCE [LARGE SCALE GENOMIC DNA]</scope>
    <source>
        <strain evidence="2 3">Mfrg269</strain>
    </source>
</reference>
<evidence type="ECO:0000256" key="1">
    <source>
        <dbReference type="SAM" id="MobiDB-lite"/>
    </source>
</evidence>
<evidence type="ECO:0000313" key="2">
    <source>
        <dbReference type="EMBL" id="RAL66670.1"/>
    </source>
</evidence>
<protein>
    <submittedName>
        <fullName evidence="2">Uncharacterized protein</fullName>
    </submittedName>
</protein>